<dbReference type="Proteomes" id="UP000515135">
    <property type="component" value="Unplaced"/>
</dbReference>
<reference evidence="4" key="1">
    <citation type="submission" date="2025-08" db="UniProtKB">
        <authorList>
            <consortium name="RefSeq"/>
        </authorList>
    </citation>
    <scope>IDENTIFICATION</scope>
    <source>
        <tissue evidence="4">Gonad</tissue>
    </source>
</reference>
<keyword evidence="1" id="KW-0472">Membrane</keyword>
<dbReference type="KEGG" id="bbel:109476013"/>
<keyword evidence="3" id="KW-1185">Reference proteome</keyword>
<evidence type="ECO:0000256" key="1">
    <source>
        <dbReference type="SAM" id="Phobius"/>
    </source>
</evidence>
<protein>
    <submittedName>
        <fullName evidence="4">NXPE family member 3-like</fullName>
    </submittedName>
</protein>
<dbReference type="PANTHER" id="PTHR16165:SF5">
    <property type="entry name" value="NXPE FAMILY MEMBER 3"/>
    <property type="match status" value="1"/>
</dbReference>
<evidence type="ECO:0000313" key="3">
    <source>
        <dbReference type="Proteomes" id="UP000515135"/>
    </source>
</evidence>
<gene>
    <name evidence="4" type="primary">LOC109476013</name>
</gene>
<dbReference type="RefSeq" id="XP_019632382.1">
    <property type="nucleotide sequence ID" value="XM_019776823.1"/>
</dbReference>
<dbReference type="OrthoDB" id="5950832at2759"/>
<name>A0A6P4ZMU8_BRABE</name>
<dbReference type="AlphaFoldDB" id="A0A6P4ZMU8"/>
<accession>A0A6P4ZMU8</accession>
<feature type="transmembrane region" description="Helical" evidence="1">
    <location>
        <begin position="12"/>
        <end position="32"/>
    </location>
</feature>
<dbReference type="GeneID" id="109476013"/>
<keyword evidence="1" id="KW-0812">Transmembrane</keyword>
<dbReference type="InterPro" id="IPR057106">
    <property type="entry name" value="NXPE4_C"/>
</dbReference>
<evidence type="ECO:0000313" key="4">
    <source>
        <dbReference type="RefSeq" id="XP_019632382.1"/>
    </source>
</evidence>
<sequence length="507" mass="57423">MAEPQRGNIRRYCIRVLVGILVFGNVGLYYFLESFWNIEYIYANQLRFCVTSPTSTFRVGDELRVKISARDPQNMIANVGDFLRASIYTSTSSSSAFGDIKDHENGTYTVLFRLLWSGDVRINIQLISSRQTVDIIERTVLDFPADKIMFRRRYMTDGEEPVHVLCNVDPGVLRAESGVCNYSDPHAGARWFCEKAEIFSCDEDRGFHGIHMYKATGDMLEKGEEQRFRKALFYGEANAAKIPLSGSPAKVCVMEGVDPLANRAHCMPGHPNPPVSGFYHHGVWESLVCENRHFITRSEWEQCLTDKTLHFFGDSTIRQWYEELVKILDMVEVPIVGAIHNTGPLLAHDSENNITVKFRIHGPPLRSAWTATAHLKYVANAIDEIRGGPNDVVGISVCAHFTSYPVDVYRERLAAIRAALERLLHRSPDTIVVIKSANTRTGNELIGGNWLLHKLDLMMREIFAGMKVVFLDAWEMTSAHWSEDNIHPSSEVVKQELEFLCSFICPL</sequence>
<proteinExistence type="predicted"/>
<dbReference type="InterPro" id="IPR026845">
    <property type="entry name" value="NXPH/NXPE"/>
</dbReference>
<feature type="domain" description="NXPE C-terminal" evidence="2">
    <location>
        <begin position="284"/>
        <end position="505"/>
    </location>
</feature>
<dbReference type="Pfam" id="PF06312">
    <property type="entry name" value="Neurexophilin"/>
    <property type="match status" value="1"/>
</dbReference>
<organism evidence="3 4">
    <name type="scientific">Branchiostoma belcheri</name>
    <name type="common">Amphioxus</name>
    <dbReference type="NCBI Taxonomy" id="7741"/>
    <lineage>
        <taxon>Eukaryota</taxon>
        <taxon>Metazoa</taxon>
        <taxon>Chordata</taxon>
        <taxon>Cephalochordata</taxon>
        <taxon>Leptocardii</taxon>
        <taxon>Amphioxiformes</taxon>
        <taxon>Branchiostomatidae</taxon>
        <taxon>Branchiostoma</taxon>
    </lineage>
</organism>
<keyword evidence="1" id="KW-1133">Transmembrane helix</keyword>
<dbReference type="Pfam" id="PF24536">
    <property type="entry name" value="NXPE4_C"/>
    <property type="match status" value="1"/>
</dbReference>
<evidence type="ECO:0000259" key="2">
    <source>
        <dbReference type="Pfam" id="PF24536"/>
    </source>
</evidence>
<dbReference type="SUPFAM" id="SSF52266">
    <property type="entry name" value="SGNH hydrolase"/>
    <property type="match status" value="1"/>
</dbReference>
<dbReference type="PANTHER" id="PTHR16165">
    <property type="entry name" value="NXPE FAMILY MEMBER"/>
    <property type="match status" value="1"/>
</dbReference>